<dbReference type="Gene3D" id="1.20.58.100">
    <property type="entry name" value="Fumarate reductase/succinate dehydrogenase flavoprotein-like, C-terminal domain"/>
    <property type="match status" value="1"/>
</dbReference>
<dbReference type="GO" id="GO:0050660">
    <property type="term" value="F:flavin adenine dinucleotide binding"/>
    <property type="evidence" value="ECO:0007669"/>
    <property type="project" value="InterPro"/>
</dbReference>
<dbReference type="PRINTS" id="PR00411">
    <property type="entry name" value="PNDRDTASEI"/>
</dbReference>
<comment type="caution">
    <text evidence="22">The sequence shown here is derived from an EMBL/GenBank/DDBJ whole genome shotgun (WGS) entry which is preliminary data.</text>
</comment>
<dbReference type="GO" id="GO:0022900">
    <property type="term" value="P:electron transport chain"/>
    <property type="evidence" value="ECO:0007669"/>
    <property type="project" value="UniProtKB-UniRule"/>
</dbReference>
<dbReference type="GO" id="GO:0005886">
    <property type="term" value="C:plasma membrane"/>
    <property type="evidence" value="ECO:0007669"/>
    <property type="project" value="UniProtKB-SubCell"/>
</dbReference>
<evidence type="ECO:0000256" key="16">
    <source>
        <dbReference type="ARBA" id="ARBA00049220"/>
    </source>
</evidence>
<dbReference type="PIRSF" id="PIRSF000171">
    <property type="entry name" value="SDHA_APRA_LASPO"/>
    <property type="match status" value="1"/>
</dbReference>
<evidence type="ECO:0000256" key="18">
    <source>
        <dbReference type="PIRSR" id="PIRSR630664-51"/>
    </source>
</evidence>
<reference evidence="22" key="1">
    <citation type="submission" date="2022-09" db="EMBL/GenBank/DDBJ databases">
        <title>Winslowiella arboricola sp. nov., isolated from bleeding cankers on broadleaf hosts.</title>
        <authorList>
            <person name="Brady C."/>
            <person name="Kaur S."/>
            <person name="Crampton B."/>
            <person name="Maddock D."/>
            <person name="Arnold D."/>
            <person name="Denman S."/>
        </authorList>
    </citation>
    <scope>NUCLEOTIDE SEQUENCE</scope>
    <source>
        <strain evidence="22">BAC 15a-03b</strain>
    </source>
</reference>
<feature type="binding site" evidence="18">
    <location>
        <begin position="396"/>
        <end position="397"/>
    </location>
    <ligand>
        <name>FAD</name>
        <dbReference type="ChEBI" id="CHEBI:57692"/>
    </ligand>
</feature>
<dbReference type="FunFam" id="3.90.700.10:FF:000003">
    <property type="entry name" value="Fumarate reductase flavoprotein subunit"/>
    <property type="match status" value="1"/>
</dbReference>
<feature type="binding site" evidence="18">
    <location>
        <begin position="12"/>
        <end position="17"/>
    </location>
    <ligand>
        <name>FAD</name>
        <dbReference type="ChEBI" id="CHEBI:57692"/>
    </ligand>
</feature>
<dbReference type="NCBIfam" id="NF006686">
    <property type="entry name" value="PRK09231.1"/>
    <property type="match status" value="1"/>
</dbReference>
<feature type="binding site" evidence="18">
    <location>
        <position position="356"/>
    </location>
    <ligand>
        <name>substrate</name>
    </ligand>
</feature>
<evidence type="ECO:0000256" key="19">
    <source>
        <dbReference type="RuleBase" id="RU362050"/>
    </source>
</evidence>
<evidence type="ECO:0000256" key="17">
    <source>
        <dbReference type="PIRSR" id="PIRSR000171-1"/>
    </source>
</evidence>
<organism evidence="22 23">
    <name type="scientific">Winslowiella arboricola</name>
    <dbReference type="NCBI Taxonomy" id="2978220"/>
    <lineage>
        <taxon>Bacteria</taxon>
        <taxon>Pseudomonadati</taxon>
        <taxon>Pseudomonadota</taxon>
        <taxon>Gammaproteobacteria</taxon>
        <taxon>Enterobacterales</taxon>
        <taxon>Erwiniaceae</taxon>
        <taxon>Winslowiella</taxon>
    </lineage>
</organism>
<dbReference type="FunFam" id="1.20.58.100:FF:000001">
    <property type="entry name" value="Succinate dehydrogenase flavoprotein subunit (SdhA)"/>
    <property type="match status" value="1"/>
</dbReference>
<keyword evidence="23" id="KW-1185">Reference proteome</keyword>
<feature type="binding site" evidence="18">
    <location>
        <position position="391"/>
    </location>
    <ligand>
        <name>substrate</name>
    </ligand>
</feature>
<proteinExistence type="inferred from homology"/>
<dbReference type="SUPFAM" id="SSF46977">
    <property type="entry name" value="Succinate dehydrogenase/fumarate reductase flavoprotein C-terminal domain"/>
    <property type="match status" value="1"/>
</dbReference>
<evidence type="ECO:0000259" key="20">
    <source>
        <dbReference type="Pfam" id="PF00890"/>
    </source>
</evidence>
<evidence type="ECO:0000259" key="21">
    <source>
        <dbReference type="Pfam" id="PF02910"/>
    </source>
</evidence>
<keyword evidence="13 19" id="KW-0560">Oxidoreductase</keyword>
<dbReference type="FunFam" id="3.50.50.60:FF:000017">
    <property type="entry name" value="Fumarate reductase flavoprotein subunit"/>
    <property type="match status" value="1"/>
</dbReference>
<dbReference type="PANTHER" id="PTHR11632">
    <property type="entry name" value="SUCCINATE DEHYDROGENASE 2 FLAVOPROTEIN SUBUNIT"/>
    <property type="match status" value="1"/>
</dbReference>
<evidence type="ECO:0000256" key="12">
    <source>
        <dbReference type="ARBA" id="ARBA00022982"/>
    </source>
</evidence>
<dbReference type="PANTHER" id="PTHR11632:SF82">
    <property type="entry name" value="FUMARATE REDUCTASE FLAVOPROTEIN SUBUNIT"/>
    <property type="match status" value="1"/>
</dbReference>
<feature type="domain" description="Fumarate reductase/succinate dehydrogenase flavoprotein-like C-terminal" evidence="21">
    <location>
        <begin position="453"/>
        <end position="581"/>
    </location>
</feature>
<evidence type="ECO:0000313" key="23">
    <source>
        <dbReference type="Proteomes" id="UP001064262"/>
    </source>
</evidence>
<dbReference type="Gene3D" id="3.50.50.60">
    <property type="entry name" value="FAD/NAD(P)-binding domain"/>
    <property type="match status" value="1"/>
</dbReference>
<evidence type="ECO:0000256" key="13">
    <source>
        <dbReference type="ARBA" id="ARBA00023002"/>
    </source>
</evidence>
<dbReference type="FunFam" id="4.10.80.40:FF:000003">
    <property type="entry name" value="Fumarate reductase flavoprotein subunit"/>
    <property type="match status" value="1"/>
</dbReference>
<keyword evidence="11 18" id="KW-0274">FAD</keyword>
<dbReference type="InterPro" id="IPR003952">
    <property type="entry name" value="FRD_SDH_FAD_BS"/>
</dbReference>
<keyword evidence="12 19" id="KW-0249">Electron transport</keyword>
<dbReference type="InterPro" id="IPR027477">
    <property type="entry name" value="Succ_DH/fumarate_Rdtase_cat_sf"/>
</dbReference>
<dbReference type="Pfam" id="PF00890">
    <property type="entry name" value="FAD_binding_2"/>
    <property type="match status" value="1"/>
</dbReference>
<comment type="catalytic activity">
    <reaction evidence="15">
        <text>a menaquinone + succinate = a menaquinol + fumarate</text>
        <dbReference type="Rhea" id="RHEA:27834"/>
        <dbReference type="Rhea" id="RHEA-COMP:9537"/>
        <dbReference type="Rhea" id="RHEA-COMP:9539"/>
        <dbReference type="ChEBI" id="CHEBI:16374"/>
        <dbReference type="ChEBI" id="CHEBI:18151"/>
        <dbReference type="ChEBI" id="CHEBI:29806"/>
        <dbReference type="ChEBI" id="CHEBI:30031"/>
        <dbReference type="EC" id="1.3.5.1"/>
    </reaction>
</comment>
<comment type="similarity">
    <text evidence="3 19">Belongs to the FAD-dependent oxidoreductase 2 family. FRD/SDH subfamily.</text>
</comment>
<dbReference type="GO" id="GO:0009061">
    <property type="term" value="P:anaerobic respiration"/>
    <property type="evidence" value="ECO:0007669"/>
    <property type="project" value="InterPro"/>
</dbReference>
<evidence type="ECO:0000256" key="10">
    <source>
        <dbReference type="ARBA" id="ARBA00022741"/>
    </source>
</evidence>
<evidence type="ECO:0000256" key="9">
    <source>
        <dbReference type="ARBA" id="ARBA00022630"/>
    </source>
</evidence>
<feature type="binding site" evidence="18">
    <location>
        <position position="380"/>
    </location>
    <ligand>
        <name>FAD</name>
        <dbReference type="ChEBI" id="CHEBI:57692"/>
    </ligand>
</feature>
<dbReference type="InterPro" id="IPR005884">
    <property type="entry name" value="Fum_red_fp"/>
</dbReference>
<comment type="catalytic activity">
    <reaction evidence="16 19">
        <text>a quinone + succinate = fumarate + a quinol</text>
        <dbReference type="Rhea" id="RHEA:40523"/>
        <dbReference type="ChEBI" id="CHEBI:24646"/>
        <dbReference type="ChEBI" id="CHEBI:29806"/>
        <dbReference type="ChEBI" id="CHEBI:30031"/>
        <dbReference type="ChEBI" id="CHEBI:132124"/>
        <dbReference type="EC" id="1.3.5.1"/>
    </reaction>
</comment>
<dbReference type="GO" id="GO:0008177">
    <property type="term" value="F:succinate dehydrogenase (quinone) activity"/>
    <property type="evidence" value="ECO:0007669"/>
    <property type="project" value="UniProtKB-EC"/>
</dbReference>
<dbReference type="PRINTS" id="PR00368">
    <property type="entry name" value="FADPNR"/>
</dbReference>
<evidence type="ECO:0000256" key="8">
    <source>
        <dbReference type="ARBA" id="ARBA00022519"/>
    </source>
</evidence>
<evidence type="ECO:0000256" key="2">
    <source>
        <dbReference type="ARBA" id="ARBA00004515"/>
    </source>
</evidence>
<feature type="binding site" evidence="18">
    <location>
        <position position="212"/>
    </location>
    <ligand>
        <name>FAD</name>
        <dbReference type="ChEBI" id="CHEBI:57692"/>
    </ligand>
</feature>
<dbReference type="InterPro" id="IPR003953">
    <property type="entry name" value="FAD-dep_OxRdtase_2_FAD-bd"/>
</dbReference>
<dbReference type="InterPro" id="IPR015939">
    <property type="entry name" value="Fum_Rdtase/Succ_DH_flav-like_C"/>
</dbReference>
<evidence type="ECO:0000256" key="4">
    <source>
        <dbReference type="ARBA" id="ARBA00012792"/>
    </source>
</evidence>
<accession>A0A9J6PSF6</accession>
<feature type="domain" description="FAD-dependent oxidoreductase 2 FAD-binding" evidence="20">
    <location>
        <begin position="7"/>
        <end position="397"/>
    </location>
</feature>
<keyword evidence="7" id="KW-1003">Cell membrane</keyword>
<feature type="active site" description="Proton acceptor" evidence="17">
    <location>
        <position position="288"/>
    </location>
</feature>
<dbReference type="SUPFAM" id="SSF51905">
    <property type="entry name" value="FAD/NAD(P)-binding domain"/>
    <property type="match status" value="1"/>
</dbReference>
<dbReference type="RefSeq" id="WP_267142922.1">
    <property type="nucleotide sequence ID" value="NZ_JAODIL010000074.1"/>
</dbReference>
<evidence type="ECO:0000256" key="5">
    <source>
        <dbReference type="ARBA" id="ARBA00014044"/>
    </source>
</evidence>
<dbReference type="Pfam" id="PF02910">
    <property type="entry name" value="Succ_DH_flav_C"/>
    <property type="match status" value="1"/>
</dbReference>
<protein>
    <recommendedName>
        <fullName evidence="5 19">Fumarate reductase flavoprotein subunit</fullName>
        <ecNumber evidence="4 19">1.3.5.1</ecNumber>
    </recommendedName>
</protein>
<evidence type="ECO:0000256" key="7">
    <source>
        <dbReference type="ARBA" id="ARBA00022475"/>
    </source>
</evidence>
<evidence type="ECO:0000256" key="11">
    <source>
        <dbReference type="ARBA" id="ARBA00022827"/>
    </source>
</evidence>
<dbReference type="GO" id="GO:0009055">
    <property type="term" value="F:electron transfer activity"/>
    <property type="evidence" value="ECO:0007669"/>
    <property type="project" value="TreeGrafter"/>
</dbReference>
<feature type="binding site" evidence="18">
    <location>
        <begin position="37"/>
        <end position="52"/>
    </location>
    <ligand>
        <name>FAD</name>
        <dbReference type="ChEBI" id="CHEBI:57692"/>
    </ligand>
</feature>
<dbReference type="InterPro" id="IPR036188">
    <property type="entry name" value="FAD/NAD-bd_sf"/>
</dbReference>
<feature type="binding site" evidence="18">
    <location>
        <position position="245"/>
    </location>
    <ligand>
        <name>substrate</name>
    </ligand>
</feature>
<comment type="subunit">
    <text evidence="19">Part of an enzyme complex containing four subunits: a flavoprotein (FrdA), an iron-sulfur protein (FrdB), and two hydrophobic anchor proteins (FrdC and FrdD).</text>
</comment>
<dbReference type="NCBIfam" id="TIGR01812">
    <property type="entry name" value="sdhA_frdA_Gneg"/>
    <property type="match status" value="1"/>
</dbReference>
<keyword evidence="9 18" id="KW-0285">Flavoprotein</keyword>
<dbReference type="SUPFAM" id="SSF56425">
    <property type="entry name" value="Succinate dehydrogenase/fumarate reductase flavoprotein, catalytic domain"/>
    <property type="match status" value="1"/>
</dbReference>
<dbReference type="InterPro" id="IPR014006">
    <property type="entry name" value="Succ_Dhase_FrdA_Gneg"/>
</dbReference>
<dbReference type="GO" id="GO:0006113">
    <property type="term" value="P:fermentation"/>
    <property type="evidence" value="ECO:0007669"/>
    <property type="project" value="TreeGrafter"/>
</dbReference>
<dbReference type="Gene3D" id="4.10.80.40">
    <property type="entry name" value="succinate dehydrogenase protein domain"/>
    <property type="match status" value="1"/>
</dbReference>
<keyword evidence="6 19" id="KW-0813">Transport</keyword>
<dbReference type="InterPro" id="IPR037099">
    <property type="entry name" value="Fum_R/Succ_DH_flav-like_C_sf"/>
</dbReference>
<dbReference type="Proteomes" id="UP001064262">
    <property type="component" value="Unassembled WGS sequence"/>
</dbReference>
<comment type="subcellular location">
    <subcellularLocation>
        <location evidence="2">Cell inner membrane</location>
        <topology evidence="2">Peripheral membrane protein</topology>
        <orientation evidence="2">Cytoplasmic side</orientation>
    </subcellularLocation>
</comment>
<comment type="cofactor">
    <cofactor evidence="1 18 19">
        <name>FAD</name>
        <dbReference type="ChEBI" id="CHEBI:57692"/>
    </cofactor>
</comment>
<evidence type="ECO:0000256" key="3">
    <source>
        <dbReference type="ARBA" id="ARBA00008040"/>
    </source>
</evidence>
<gene>
    <name evidence="22" type="primary">frdA</name>
    <name evidence="22" type="ORF">N5923_13495</name>
</gene>
<feature type="binding site" evidence="18">
    <location>
        <position position="233"/>
    </location>
    <ligand>
        <name>substrate</name>
    </ligand>
</feature>
<dbReference type="EC" id="1.3.5.1" evidence="4 19"/>
<name>A0A9J6PSF6_9GAMM</name>
<sequence length="596" mass="65594">MQTFNADLVIVGAGGAGLRAAIAAAEANPQLTIALVSKVYPMRSHTVAAEGGSAAVTQQQDSFDSHFHDTVAGGDWLCEQDVVDYFVNHCPREMIQMELWGCPWSRKADGSVNVRRFGGMKIERTWFAADKTGFHMLHTLFQTSLKYPQIRRFDEHFVLDLLVDDGQARGIVAMNMMEGSLVQIRAGAVVLATGGAGRVYRYNTNGSIVTGDGMGMAFRHGVPLRDMEFVQYHPTGLPGSGILMTEGCRGEGGILVNKDGYRYLQDYGMGPETPLGEPRNKYMELGPRDKVSQAFWHEWRAGRTVATPRGDVVYLDLRHLGAKKLHERLPFICELSKAYVGVDPVSAPIPVRPTAHYTMGGIETNQQCETRIQGLFAVGECSSVGLHGANRLGSNSLAELVVFGRLAGEQAARRAQSSGAANGVLLDAQASDIQQRLYGLVNQQGSENWSTLRDEMGMAMEEGCGIYRTPELMQKTVDKLAELKQRFRRVRISDSSSVFNTELLYSIELAHGLEVAECMAHSAINRKESRGAHQRLDEGCTERDDNNFLKHSLTFYNPDGAPRMAYDAVNITRLPPAKRMYGGEADAADKKEQNHV</sequence>
<evidence type="ECO:0000256" key="14">
    <source>
        <dbReference type="ARBA" id="ARBA00023136"/>
    </source>
</evidence>
<keyword evidence="10" id="KW-0547">Nucleotide-binding</keyword>
<keyword evidence="8" id="KW-0997">Cell inner membrane</keyword>
<dbReference type="AlphaFoldDB" id="A0A9J6PSF6"/>
<evidence type="ECO:0000256" key="6">
    <source>
        <dbReference type="ARBA" id="ARBA00022448"/>
    </source>
</evidence>
<dbReference type="Gene3D" id="3.90.700.10">
    <property type="entry name" value="Succinate dehydrogenase/fumarate reductase flavoprotein, catalytic domain"/>
    <property type="match status" value="1"/>
</dbReference>
<evidence type="ECO:0000313" key="22">
    <source>
        <dbReference type="EMBL" id="MCU5778504.1"/>
    </source>
</evidence>
<evidence type="ECO:0000256" key="15">
    <source>
        <dbReference type="ARBA" id="ARBA00034412"/>
    </source>
</evidence>
<keyword evidence="14" id="KW-0472">Membrane</keyword>
<dbReference type="InterPro" id="IPR030664">
    <property type="entry name" value="SdhA/FrdA/AprA"/>
</dbReference>
<evidence type="ECO:0000256" key="1">
    <source>
        <dbReference type="ARBA" id="ARBA00001974"/>
    </source>
</evidence>
<dbReference type="PROSITE" id="PS00504">
    <property type="entry name" value="FRD_SDH_FAD_BINDING"/>
    <property type="match status" value="1"/>
</dbReference>
<dbReference type="EMBL" id="JAODIM010000041">
    <property type="protein sequence ID" value="MCU5778504.1"/>
    <property type="molecule type" value="Genomic_DNA"/>
</dbReference>
<dbReference type="NCBIfam" id="TIGR01176">
    <property type="entry name" value="fum_red_Fp"/>
    <property type="match status" value="1"/>
</dbReference>